<reference evidence="10 11" key="1">
    <citation type="journal article" date="2013" name="MBio">
        <title>Genome sequencing of the plant pathogen Taphrina deformans, the causal agent of peach leaf curl.</title>
        <authorList>
            <person name="Cisse O.H."/>
            <person name="Almeida J.M.G.C.F."/>
            <person name="Fonseca A."/>
            <person name="Kumar A.A."/>
            <person name="Salojaervi J."/>
            <person name="Overmyer K."/>
            <person name="Hauser P.M."/>
            <person name="Pagni M."/>
        </authorList>
    </citation>
    <scope>NUCLEOTIDE SEQUENCE [LARGE SCALE GENOMIC DNA]</scope>
    <source>
        <strain evidence="11">PYCC 5710 / ATCC 11124 / CBS 356.35 / IMI 108563 / JCM 9778 / NBRC 8474</strain>
    </source>
</reference>
<organism evidence="10 11">
    <name type="scientific">Taphrina deformans (strain PYCC 5710 / ATCC 11124 / CBS 356.35 / IMI 108563 / JCM 9778 / NBRC 8474)</name>
    <name type="common">Peach leaf curl fungus</name>
    <name type="synonym">Lalaria deformans</name>
    <dbReference type="NCBI Taxonomy" id="1097556"/>
    <lineage>
        <taxon>Eukaryota</taxon>
        <taxon>Fungi</taxon>
        <taxon>Dikarya</taxon>
        <taxon>Ascomycota</taxon>
        <taxon>Taphrinomycotina</taxon>
        <taxon>Taphrinomycetes</taxon>
        <taxon>Taphrinales</taxon>
        <taxon>Taphrinaceae</taxon>
        <taxon>Taphrina</taxon>
    </lineage>
</organism>
<keyword evidence="8" id="KW-0862">Zinc</keyword>
<proteinExistence type="inferred from homology"/>
<dbReference type="AlphaFoldDB" id="R4XBA8"/>
<keyword evidence="6" id="KW-0255">Endonuclease</keyword>
<dbReference type="GO" id="GO:0005634">
    <property type="term" value="C:nucleus"/>
    <property type="evidence" value="ECO:0007669"/>
    <property type="project" value="TreeGrafter"/>
</dbReference>
<protein>
    <submittedName>
        <fullName evidence="10">Uncharacterized protein</fullName>
    </submittedName>
</protein>
<keyword evidence="5" id="KW-0479">Metal-binding</keyword>
<dbReference type="GO" id="GO:0042781">
    <property type="term" value="F:3'-tRNA processing endoribonuclease activity"/>
    <property type="evidence" value="ECO:0007669"/>
    <property type="project" value="TreeGrafter"/>
</dbReference>
<comment type="cofactor">
    <cofactor evidence="1">
        <name>Zn(2+)</name>
        <dbReference type="ChEBI" id="CHEBI:29105"/>
    </cofactor>
</comment>
<dbReference type="EMBL" id="CAHR02000003">
    <property type="protein sequence ID" value="CCG80613.1"/>
    <property type="molecule type" value="Genomic_DNA"/>
</dbReference>
<evidence type="ECO:0000256" key="7">
    <source>
        <dbReference type="ARBA" id="ARBA00022801"/>
    </source>
</evidence>
<name>R4XBA8_TAPDE</name>
<evidence type="ECO:0000256" key="2">
    <source>
        <dbReference type="ARBA" id="ARBA00011738"/>
    </source>
</evidence>
<evidence type="ECO:0000256" key="5">
    <source>
        <dbReference type="ARBA" id="ARBA00022723"/>
    </source>
</evidence>
<keyword evidence="3" id="KW-0819">tRNA processing</keyword>
<dbReference type="Pfam" id="PF23023">
    <property type="entry name" value="Anti-Pycsar_Apyc1"/>
    <property type="match status" value="1"/>
</dbReference>
<evidence type="ECO:0000313" key="10">
    <source>
        <dbReference type="EMBL" id="CCG80613.1"/>
    </source>
</evidence>
<dbReference type="InterPro" id="IPR036866">
    <property type="entry name" value="RibonucZ/Hydroxyglut_hydro"/>
</dbReference>
<dbReference type="PANTHER" id="PTHR46018">
    <property type="entry name" value="ZINC PHOSPHODIESTERASE ELAC PROTEIN 1"/>
    <property type="match status" value="1"/>
</dbReference>
<gene>
    <name evidence="10" type="ORF">TAPDE_000139</name>
</gene>
<dbReference type="STRING" id="1097556.R4XBA8"/>
<evidence type="ECO:0000256" key="3">
    <source>
        <dbReference type="ARBA" id="ARBA00022694"/>
    </source>
</evidence>
<comment type="subunit">
    <text evidence="2">Homodimer.</text>
</comment>
<evidence type="ECO:0000256" key="9">
    <source>
        <dbReference type="SAM" id="MobiDB-lite"/>
    </source>
</evidence>
<evidence type="ECO:0000256" key="6">
    <source>
        <dbReference type="ARBA" id="ARBA00022759"/>
    </source>
</evidence>
<feature type="region of interest" description="Disordered" evidence="9">
    <location>
        <begin position="366"/>
        <end position="386"/>
    </location>
</feature>
<dbReference type="SUPFAM" id="SSF56281">
    <property type="entry name" value="Metallo-hydrolase/oxidoreductase"/>
    <property type="match status" value="1"/>
</dbReference>
<sequence length="414" mass="45956">MRLTTLGTSCAQQTTSRTQSAHALSITPSITYLFDCGSSTATTLIQSGIKYSSIQKVFVTHLHTDHVIGLPGLLTDILGGHGGNIKDFQEGLKREGPARRVLDIYGPLGIKEFLRTTFRLTYTLLATSFRIHELLFDEDPVNNDEPFLREEGSRDLRIAAGHWIDISVDDRCKVTAVPILHSVPSLAYIITEDDSIRIPDTYVQKLKDVFKGKNVSLIQTAMRDLKAGKSISLEDETIGPLEREKGRQVVILGDTCDASTILKHVEPPISLLLHEATNAYLPSYCKDEDTFASTKLRAIDRGHSTPDMAGELARKCDSQFLVLTHFSSRYSGADNPGAVKIMKYFEQLAHLAGSASQTTVEALFATQNGQTHKRPKKERKDSTRDNDMTYDGNIIAAWDGMYIDIPRTGLMIRR</sequence>
<dbReference type="Gene3D" id="3.60.15.10">
    <property type="entry name" value="Ribonuclease Z/Hydroxyacylglutathione hydrolase-like"/>
    <property type="match status" value="1"/>
</dbReference>
<evidence type="ECO:0000256" key="4">
    <source>
        <dbReference type="ARBA" id="ARBA00022722"/>
    </source>
</evidence>
<dbReference type="HAMAP" id="MF_01818">
    <property type="entry name" value="RNase_Z_BN"/>
    <property type="match status" value="1"/>
</dbReference>
<keyword evidence="11" id="KW-1185">Reference proteome</keyword>
<evidence type="ECO:0000256" key="8">
    <source>
        <dbReference type="ARBA" id="ARBA00022833"/>
    </source>
</evidence>
<dbReference type="OrthoDB" id="527344at2759"/>
<dbReference type="InterPro" id="IPR013471">
    <property type="entry name" value="RNase_Z/BN"/>
</dbReference>
<keyword evidence="7" id="KW-0378">Hydrolase</keyword>
<dbReference type="VEuPathDB" id="FungiDB:TAPDE_000139"/>
<dbReference type="Proteomes" id="UP000013776">
    <property type="component" value="Unassembled WGS sequence"/>
</dbReference>
<evidence type="ECO:0000256" key="1">
    <source>
        <dbReference type="ARBA" id="ARBA00001947"/>
    </source>
</evidence>
<dbReference type="GO" id="GO:0046872">
    <property type="term" value="F:metal ion binding"/>
    <property type="evidence" value="ECO:0007669"/>
    <property type="project" value="UniProtKB-KW"/>
</dbReference>
<keyword evidence="4" id="KW-0540">Nuclease</keyword>
<comment type="caution">
    <text evidence="10">The sequence shown here is derived from an EMBL/GenBank/DDBJ whole genome shotgun (WGS) entry which is preliminary data.</text>
</comment>
<dbReference type="eggNOG" id="KOG2121">
    <property type="taxonomic scope" value="Eukaryota"/>
</dbReference>
<evidence type="ECO:0000313" key="11">
    <source>
        <dbReference type="Proteomes" id="UP000013776"/>
    </source>
</evidence>
<accession>R4XBA8</accession>
<dbReference type="PANTHER" id="PTHR46018:SF2">
    <property type="entry name" value="ZINC PHOSPHODIESTERASE ELAC PROTEIN 1"/>
    <property type="match status" value="1"/>
</dbReference>